<feature type="domain" description="PA14" evidence="2">
    <location>
        <begin position="1"/>
        <end position="99"/>
    </location>
</feature>
<name>A0A7S2LMB2_9STRA</name>
<dbReference type="PROSITE" id="PS51820">
    <property type="entry name" value="PA14"/>
    <property type="match status" value="1"/>
</dbReference>
<dbReference type="PANTHER" id="PTHR46769:SF2">
    <property type="entry name" value="FIBROCYSTIN-L ISOFORM 2 PRECURSOR-RELATED"/>
    <property type="match status" value="1"/>
</dbReference>
<dbReference type="EMBL" id="HBGZ01018916">
    <property type="protein sequence ID" value="CAD9610437.1"/>
    <property type="molecule type" value="Transcribed_RNA"/>
</dbReference>
<dbReference type="InterPro" id="IPR052387">
    <property type="entry name" value="Fibrocystin"/>
</dbReference>
<keyword evidence="1" id="KW-0732">Signal</keyword>
<protein>
    <recommendedName>
        <fullName evidence="2">PA14 domain-containing protein</fullName>
    </recommendedName>
</protein>
<evidence type="ECO:0000313" key="3">
    <source>
        <dbReference type="EMBL" id="CAD9610437.1"/>
    </source>
</evidence>
<evidence type="ECO:0000259" key="2">
    <source>
        <dbReference type="PROSITE" id="PS51820"/>
    </source>
</evidence>
<gene>
    <name evidence="3" type="ORF">SMAR0320_LOCUS13571</name>
</gene>
<reference evidence="3" key="1">
    <citation type="submission" date="2021-01" db="EMBL/GenBank/DDBJ databases">
        <authorList>
            <person name="Corre E."/>
            <person name="Pelletier E."/>
            <person name="Niang G."/>
            <person name="Scheremetjew M."/>
            <person name="Finn R."/>
            <person name="Kale V."/>
            <person name="Holt S."/>
            <person name="Cochrane G."/>
            <person name="Meng A."/>
            <person name="Brown T."/>
            <person name="Cohen L."/>
        </authorList>
    </citation>
    <scope>NUCLEOTIDE SEQUENCE</scope>
    <source>
        <strain evidence="3">SM1012Den-03</strain>
    </source>
</reference>
<dbReference type="PANTHER" id="PTHR46769">
    <property type="entry name" value="POLYCYSTIC KIDNEY AND HEPATIC DISEASE 1 (AUTOSOMAL RECESSIVE)-LIKE 1"/>
    <property type="match status" value="1"/>
</dbReference>
<dbReference type="AlphaFoldDB" id="A0A7S2LMB2"/>
<evidence type="ECO:0000256" key="1">
    <source>
        <dbReference type="ARBA" id="ARBA00022729"/>
    </source>
</evidence>
<accession>A0A7S2LMB2</accession>
<sequence length="112" mass="12349">MPPVTCEWNFYIASDDSSKLYLSSNDDPANKNLVASVDGWTFKKQWKKYGEAQKGTVSLVQGELYYPEAIHKEGGGDDNLAVGWECLEHDIALQVISAEYTTVSIGADVSLE</sequence>
<organism evidence="3">
    <name type="scientific">Skeletonema marinoi</name>
    <dbReference type="NCBI Taxonomy" id="267567"/>
    <lineage>
        <taxon>Eukaryota</taxon>
        <taxon>Sar</taxon>
        <taxon>Stramenopiles</taxon>
        <taxon>Ochrophyta</taxon>
        <taxon>Bacillariophyta</taxon>
        <taxon>Coscinodiscophyceae</taxon>
        <taxon>Thalassiosirophycidae</taxon>
        <taxon>Thalassiosirales</taxon>
        <taxon>Skeletonemataceae</taxon>
        <taxon>Skeletonema</taxon>
        <taxon>Skeletonema marinoi-dohrnii complex</taxon>
    </lineage>
</organism>
<dbReference type="InterPro" id="IPR037524">
    <property type="entry name" value="PA14/GLEYA"/>
</dbReference>
<proteinExistence type="predicted"/>